<dbReference type="Proteomes" id="UP001243364">
    <property type="component" value="Unassembled WGS sequence"/>
</dbReference>
<reference evidence="2 3" key="1">
    <citation type="submission" date="2023-07" db="EMBL/GenBank/DDBJ databases">
        <title>Comparative genomics of wheat-associated soil bacteria to identify genetic determinants of phenazine resistance.</title>
        <authorList>
            <person name="Mouncey N."/>
        </authorList>
    </citation>
    <scope>NUCLEOTIDE SEQUENCE [LARGE SCALE GENOMIC DNA]</scope>
    <source>
        <strain evidence="2 3">W4I19-2</strain>
    </source>
</reference>
<name>A0ABU0Q2X0_STRAH</name>
<sequence>MPARGSAPPTSSVDMRGPSARSTIAATYGVRSPKGGRSLRWTTDQVYRVARPLASSQVTSSLQQCGQNSRG</sequence>
<comment type="caution">
    <text evidence="2">The sequence shown here is derived from an EMBL/GenBank/DDBJ whole genome shotgun (WGS) entry which is preliminary data.</text>
</comment>
<evidence type="ECO:0000256" key="1">
    <source>
        <dbReference type="SAM" id="MobiDB-lite"/>
    </source>
</evidence>
<evidence type="ECO:0008006" key="4">
    <source>
        <dbReference type="Google" id="ProtNLM"/>
    </source>
</evidence>
<gene>
    <name evidence="2" type="ORF">QFZ56_003454</name>
</gene>
<evidence type="ECO:0000313" key="2">
    <source>
        <dbReference type="EMBL" id="MDQ0684491.1"/>
    </source>
</evidence>
<keyword evidence="3" id="KW-1185">Reference proteome</keyword>
<dbReference type="EMBL" id="JAUSYA010000001">
    <property type="protein sequence ID" value="MDQ0684491.1"/>
    <property type="molecule type" value="Genomic_DNA"/>
</dbReference>
<organism evidence="2 3">
    <name type="scientific">Streptomyces achromogenes</name>
    <dbReference type="NCBI Taxonomy" id="67255"/>
    <lineage>
        <taxon>Bacteria</taxon>
        <taxon>Bacillati</taxon>
        <taxon>Actinomycetota</taxon>
        <taxon>Actinomycetes</taxon>
        <taxon>Kitasatosporales</taxon>
        <taxon>Streptomycetaceae</taxon>
        <taxon>Streptomyces</taxon>
    </lineage>
</organism>
<feature type="region of interest" description="Disordered" evidence="1">
    <location>
        <begin position="1"/>
        <end position="24"/>
    </location>
</feature>
<evidence type="ECO:0000313" key="3">
    <source>
        <dbReference type="Proteomes" id="UP001243364"/>
    </source>
</evidence>
<proteinExistence type="predicted"/>
<accession>A0ABU0Q2X0</accession>
<protein>
    <recommendedName>
        <fullName evidence="4">Transposase</fullName>
    </recommendedName>
</protein>